<evidence type="ECO:0000256" key="6">
    <source>
        <dbReference type="RuleBase" id="RU003435"/>
    </source>
</evidence>
<evidence type="ECO:0000259" key="8">
    <source>
        <dbReference type="Pfam" id="PF08439"/>
    </source>
</evidence>
<reference evidence="9 10" key="1">
    <citation type="journal article" date="2015" name="Nature">
        <title>rRNA introns, odd ribosomes, and small enigmatic genomes across a large radiation of phyla.</title>
        <authorList>
            <person name="Brown C.T."/>
            <person name="Hug L.A."/>
            <person name="Thomas B.C."/>
            <person name="Sharon I."/>
            <person name="Castelle C.J."/>
            <person name="Singh A."/>
            <person name="Wilkins M.J."/>
            <person name="Williams K.H."/>
            <person name="Banfield J.F."/>
        </authorList>
    </citation>
    <scope>NUCLEOTIDE SEQUENCE [LARGE SCALE GENOMIC DNA]</scope>
</reference>
<dbReference type="EC" id="3.4.24.-" evidence="9"/>
<evidence type="ECO:0000256" key="3">
    <source>
        <dbReference type="ARBA" id="ARBA00022801"/>
    </source>
</evidence>
<feature type="domain" description="Oligopeptidase F N-terminal" evidence="8">
    <location>
        <begin position="112"/>
        <end position="168"/>
    </location>
</feature>
<name>A0A0F9ZIE5_9BACT</name>
<dbReference type="InterPro" id="IPR013647">
    <property type="entry name" value="OligopepF_N_dom"/>
</dbReference>
<dbReference type="GO" id="GO:0046872">
    <property type="term" value="F:metal ion binding"/>
    <property type="evidence" value="ECO:0007669"/>
    <property type="project" value="UniProtKB-UniRule"/>
</dbReference>
<comment type="cofactor">
    <cofactor evidence="6">
        <name>Zn(2+)</name>
        <dbReference type="ChEBI" id="CHEBI:29105"/>
    </cofactor>
    <text evidence="6">Binds 1 zinc ion.</text>
</comment>
<organism evidence="9 10">
    <name type="scientific">candidate division WS6 bacterium GW2011_GWC1_33_20</name>
    <dbReference type="NCBI Taxonomy" id="1619089"/>
    <lineage>
        <taxon>Bacteria</taxon>
        <taxon>Candidatus Dojkabacteria</taxon>
    </lineage>
</organism>
<dbReference type="GO" id="GO:0006508">
    <property type="term" value="P:proteolysis"/>
    <property type="evidence" value="ECO:0007669"/>
    <property type="project" value="UniProtKB-KW"/>
</dbReference>
<dbReference type="CDD" id="cd09610">
    <property type="entry name" value="M3B_PepF"/>
    <property type="match status" value="1"/>
</dbReference>
<evidence type="ECO:0000313" key="9">
    <source>
        <dbReference type="EMBL" id="KKP43874.1"/>
    </source>
</evidence>
<dbReference type="AlphaFoldDB" id="A0A0F9ZIE5"/>
<keyword evidence="5 6" id="KW-0482">Metalloprotease</keyword>
<protein>
    <submittedName>
        <fullName evidence="9">Oligoendopeptidase, pepF/M3 family, oligoendopeptidase F</fullName>
        <ecNumber evidence="9">3.4.24.-</ecNumber>
    </submittedName>
</protein>
<keyword evidence="4 6" id="KW-0862">Zinc</keyword>
<dbReference type="Proteomes" id="UP000034302">
    <property type="component" value="Unassembled WGS sequence"/>
</dbReference>
<dbReference type="Gene3D" id="1.20.140.70">
    <property type="entry name" value="Oligopeptidase f, N-terminal domain"/>
    <property type="match status" value="1"/>
</dbReference>
<keyword evidence="3 6" id="KW-0378">Hydrolase</keyword>
<evidence type="ECO:0000259" key="7">
    <source>
        <dbReference type="Pfam" id="PF01432"/>
    </source>
</evidence>
<gene>
    <name evidence="9" type="ORF">UR34_C0010G0039</name>
</gene>
<dbReference type="GO" id="GO:0004222">
    <property type="term" value="F:metalloendopeptidase activity"/>
    <property type="evidence" value="ECO:0007669"/>
    <property type="project" value="InterPro"/>
</dbReference>
<dbReference type="InterPro" id="IPR042088">
    <property type="entry name" value="OligoPept_F_C"/>
</dbReference>
<sequence length="590" mass="69825">MKTKWNLNLLYKNISDPDIDKDIKRSIKEVNEFVKKWKTNKEYIKEPNTLYIALREFKKLSEDPGICTKPSYYIFLQRTLDQENPKLKAKENKLHDISLELENSIQFFLLNISKISKSKQNAFLNYPKLEIYKHFLQHLFNVSKYTLSDKEEKIFNLKSKTSYGNWVDMISELLSKQMFNVKNEEGKMIEVSYNEVGKYLNSQKKDVREYAAEEFYKINERYAEIAEFEINSILENKKINDTYRKIKRVDTERLLDNDIEEEVVDTLREVVTKNFDISKRYYKLKAKILKQNKLAYFERGVPIGDIAKKFTFEKSFEIVRNTFGKLDRHFEDILNKYCSEGRYDVYPKKGKDGGAFCISTGSKYPTYILLNHNEKLQDILTIAHESGHAIHSEYSNKQNPLNQGHSTATAEVASTFFEDFVLSDVKDEFSKKEKTSLMLKKLEDDISSIFRQIACYNFELELHNSFRKEGYLSKERISEIFCKEMNKYLGDSVSIDKHMELGWLYWSHIRSFFYTYSYASGLLISKYLQNIVREDKRNINMVKEFLKAGNSKSPKDIFKDLNVDITKKEFWIRSLDESRKQLEELESIYS</sequence>
<dbReference type="Pfam" id="PF01432">
    <property type="entry name" value="Peptidase_M3"/>
    <property type="match status" value="1"/>
</dbReference>
<dbReference type="Pfam" id="PF08439">
    <property type="entry name" value="Peptidase_M3_N"/>
    <property type="match status" value="1"/>
</dbReference>
<evidence type="ECO:0000256" key="5">
    <source>
        <dbReference type="ARBA" id="ARBA00023049"/>
    </source>
</evidence>
<accession>A0A0F9ZIE5</accession>
<keyword evidence="1 6" id="KW-0645">Protease</keyword>
<dbReference type="Gene3D" id="1.10.1370.20">
    <property type="entry name" value="Oligoendopeptidase f, C-terminal domain"/>
    <property type="match status" value="1"/>
</dbReference>
<proteinExistence type="inferred from homology"/>
<dbReference type="InterPro" id="IPR001567">
    <property type="entry name" value="Pept_M3A_M3B_dom"/>
</dbReference>
<evidence type="ECO:0000256" key="4">
    <source>
        <dbReference type="ARBA" id="ARBA00022833"/>
    </source>
</evidence>
<dbReference type="EMBL" id="LBOV01000010">
    <property type="protein sequence ID" value="KKP43874.1"/>
    <property type="molecule type" value="Genomic_DNA"/>
</dbReference>
<comment type="similarity">
    <text evidence="6">Belongs to the peptidase M3 family.</text>
</comment>
<evidence type="ECO:0000256" key="1">
    <source>
        <dbReference type="ARBA" id="ARBA00022670"/>
    </source>
</evidence>
<comment type="caution">
    <text evidence="9">The sequence shown here is derived from an EMBL/GenBank/DDBJ whole genome shotgun (WGS) entry which is preliminary data.</text>
</comment>
<evidence type="ECO:0000256" key="2">
    <source>
        <dbReference type="ARBA" id="ARBA00022723"/>
    </source>
</evidence>
<keyword evidence="2 6" id="KW-0479">Metal-binding</keyword>
<evidence type="ECO:0000313" key="10">
    <source>
        <dbReference type="Proteomes" id="UP000034302"/>
    </source>
</evidence>
<feature type="domain" description="Peptidase M3A/M3B catalytic" evidence="7">
    <location>
        <begin position="200"/>
        <end position="575"/>
    </location>
</feature>
<dbReference type="SUPFAM" id="SSF55486">
    <property type="entry name" value="Metalloproteases ('zincins'), catalytic domain"/>
    <property type="match status" value="1"/>
</dbReference>